<evidence type="ECO:0000256" key="2">
    <source>
        <dbReference type="ARBA" id="ARBA00022729"/>
    </source>
</evidence>
<dbReference type="EMBL" id="CP015136">
    <property type="protein sequence ID" value="AMY09555.1"/>
    <property type="molecule type" value="Genomic_DNA"/>
</dbReference>
<name>A0A143PLT2_LUTPR</name>
<dbReference type="PANTHER" id="PTHR33938">
    <property type="entry name" value="FERULOYL ESTERASE B-RELATED"/>
    <property type="match status" value="1"/>
</dbReference>
<dbReference type="Pfam" id="PF07519">
    <property type="entry name" value="Tannase"/>
    <property type="match status" value="1"/>
</dbReference>
<evidence type="ECO:0000256" key="5">
    <source>
        <dbReference type="SAM" id="SignalP"/>
    </source>
</evidence>
<gene>
    <name evidence="6" type="ORF">LuPra_02774</name>
</gene>
<evidence type="ECO:0000256" key="3">
    <source>
        <dbReference type="ARBA" id="ARBA00022801"/>
    </source>
</evidence>
<accession>A0A143PLT2</accession>
<evidence type="ECO:0000256" key="4">
    <source>
        <dbReference type="ARBA" id="ARBA00023157"/>
    </source>
</evidence>
<feature type="signal peptide" evidence="5">
    <location>
        <begin position="1"/>
        <end position="22"/>
    </location>
</feature>
<protein>
    <submittedName>
        <fullName evidence="6">Tannase and feruloyl esterase</fullName>
    </submittedName>
</protein>
<evidence type="ECO:0000313" key="6">
    <source>
        <dbReference type="EMBL" id="AMY09555.1"/>
    </source>
</evidence>
<dbReference type="GO" id="GO:0052689">
    <property type="term" value="F:carboxylic ester hydrolase activity"/>
    <property type="evidence" value="ECO:0007669"/>
    <property type="project" value="UniProtKB-KW"/>
</dbReference>
<reference evidence="7" key="2">
    <citation type="submission" date="2016-04" db="EMBL/GenBank/DDBJ databases">
        <title>First Complete Genome Sequence of a Subdivision 6 Acidobacterium.</title>
        <authorList>
            <person name="Huang S."/>
            <person name="Vieira S."/>
            <person name="Bunk B."/>
            <person name="Riedel T."/>
            <person name="Sproeer C."/>
            <person name="Overmann J."/>
        </authorList>
    </citation>
    <scope>NUCLEOTIDE SEQUENCE [LARGE SCALE GENOMIC DNA]</scope>
    <source>
        <strain evidence="7">DSM 100886 HEG_-6_39</strain>
    </source>
</reference>
<dbReference type="InterPro" id="IPR011118">
    <property type="entry name" value="Tannase/feruloyl_esterase"/>
</dbReference>
<dbReference type="Proteomes" id="UP000076079">
    <property type="component" value="Chromosome"/>
</dbReference>
<proteinExistence type="predicted"/>
<dbReference type="KEGG" id="abac:LuPra_02774"/>
<dbReference type="PANTHER" id="PTHR33938:SF15">
    <property type="entry name" value="FERULOYL ESTERASE B-RELATED"/>
    <property type="match status" value="1"/>
</dbReference>
<keyword evidence="3" id="KW-0378">Hydrolase</keyword>
<dbReference type="AlphaFoldDB" id="A0A143PLT2"/>
<reference evidence="6 7" key="1">
    <citation type="journal article" date="2016" name="Genome Announc.">
        <title>First Complete Genome Sequence of a Subdivision 6 Acidobacterium Strain.</title>
        <authorList>
            <person name="Huang S."/>
            <person name="Vieira S."/>
            <person name="Bunk B."/>
            <person name="Riedel T."/>
            <person name="Sproer C."/>
            <person name="Overmann J."/>
        </authorList>
    </citation>
    <scope>NUCLEOTIDE SEQUENCE [LARGE SCALE GENOMIC DNA]</scope>
    <source>
        <strain evidence="7">DSM 100886 HEG_-6_39</strain>
    </source>
</reference>
<feature type="chain" id="PRO_5007511625" evidence="5">
    <location>
        <begin position="23"/>
        <end position="147"/>
    </location>
</feature>
<dbReference type="OrthoDB" id="176867at2"/>
<evidence type="ECO:0000313" key="7">
    <source>
        <dbReference type="Proteomes" id="UP000076079"/>
    </source>
</evidence>
<dbReference type="RefSeq" id="WP_110171293.1">
    <property type="nucleotide sequence ID" value="NZ_CP015136.1"/>
</dbReference>
<organism evidence="6 7">
    <name type="scientific">Luteitalea pratensis</name>
    <dbReference type="NCBI Taxonomy" id="1855912"/>
    <lineage>
        <taxon>Bacteria</taxon>
        <taxon>Pseudomonadati</taxon>
        <taxon>Acidobacteriota</taxon>
        <taxon>Vicinamibacteria</taxon>
        <taxon>Vicinamibacterales</taxon>
        <taxon>Vicinamibacteraceae</taxon>
        <taxon>Luteitalea</taxon>
    </lineage>
</organism>
<dbReference type="PATRIC" id="fig|1813736.3.peg.2956"/>
<keyword evidence="4" id="KW-1015">Disulfide bond</keyword>
<keyword evidence="1" id="KW-0719">Serine esterase</keyword>
<keyword evidence="7" id="KW-1185">Reference proteome</keyword>
<keyword evidence="2 5" id="KW-0732">Signal</keyword>
<dbReference type="STRING" id="1855912.LuPra_02774"/>
<evidence type="ECO:0000256" key="1">
    <source>
        <dbReference type="ARBA" id="ARBA00022487"/>
    </source>
</evidence>
<sequence precursor="true">MMLLRAVLTLLPLVTWASHAMAAPQSCEHLTQLRLPDTTITLAVSTAGTFTPPAGNPLEGLPAFCRVVGVIRPTSDSHIEFEVWMPAAGWNGRFYGLGNPGAGGEIQYVQIAQAVRRGYAVASTDTGHKGGITDVSWTLAARGESAA</sequence>